<keyword evidence="2" id="KW-1185">Reference proteome</keyword>
<accession>A0ACC2EGJ3</accession>
<dbReference type="Proteomes" id="UP001162992">
    <property type="component" value="Chromosome 2"/>
</dbReference>
<proteinExistence type="predicted"/>
<dbReference type="EMBL" id="CM055093">
    <property type="protein sequence ID" value="KAJ7565566.1"/>
    <property type="molecule type" value="Genomic_DNA"/>
</dbReference>
<evidence type="ECO:0000313" key="1">
    <source>
        <dbReference type="EMBL" id="KAJ7565566.1"/>
    </source>
</evidence>
<protein>
    <submittedName>
        <fullName evidence="1">Uncharacterized protein</fullName>
    </submittedName>
</protein>
<comment type="caution">
    <text evidence="1">The sequence shown here is derived from an EMBL/GenBank/DDBJ whole genome shotgun (WGS) entry which is preliminary data.</text>
</comment>
<organism evidence="1 2">
    <name type="scientific">Diphasiastrum complanatum</name>
    <name type="common">Issler's clubmoss</name>
    <name type="synonym">Lycopodium complanatum</name>
    <dbReference type="NCBI Taxonomy" id="34168"/>
    <lineage>
        <taxon>Eukaryota</taxon>
        <taxon>Viridiplantae</taxon>
        <taxon>Streptophyta</taxon>
        <taxon>Embryophyta</taxon>
        <taxon>Tracheophyta</taxon>
        <taxon>Lycopodiopsida</taxon>
        <taxon>Lycopodiales</taxon>
        <taxon>Lycopodiaceae</taxon>
        <taxon>Lycopodioideae</taxon>
        <taxon>Diphasiastrum</taxon>
    </lineage>
</organism>
<name>A0ACC2EGJ3_DIPCM</name>
<reference evidence="2" key="1">
    <citation type="journal article" date="2024" name="Proc. Natl. Acad. Sci. U.S.A.">
        <title>Extraordinary preservation of gene collinearity over three hundred million years revealed in homosporous lycophytes.</title>
        <authorList>
            <person name="Li C."/>
            <person name="Wickell D."/>
            <person name="Kuo L.Y."/>
            <person name="Chen X."/>
            <person name="Nie B."/>
            <person name="Liao X."/>
            <person name="Peng D."/>
            <person name="Ji J."/>
            <person name="Jenkins J."/>
            <person name="Williams M."/>
            <person name="Shu S."/>
            <person name="Plott C."/>
            <person name="Barry K."/>
            <person name="Rajasekar S."/>
            <person name="Grimwood J."/>
            <person name="Han X."/>
            <person name="Sun S."/>
            <person name="Hou Z."/>
            <person name="He W."/>
            <person name="Dai G."/>
            <person name="Sun C."/>
            <person name="Schmutz J."/>
            <person name="Leebens-Mack J.H."/>
            <person name="Li F.W."/>
            <person name="Wang L."/>
        </authorList>
    </citation>
    <scope>NUCLEOTIDE SEQUENCE [LARGE SCALE GENOMIC DNA]</scope>
    <source>
        <strain evidence="2">cv. PW_Plant_1</strain>
    </source>
</reference>
<sequence length="147" mass="15422">MCGAASTSASPPPTRQHTNPQPHSDTASYASTTTLTAHPSTVASSSILVVSISPPPIVIPVFAPFSITIASFVPPPITIPFTQFNLDDSQISPNALQWMSIFDNSSPIHASILNTTLQFPSIPLVPTFKQSILTPTSTTATLLTPPA</sequence>
<gene>
    <name evidence="1" type="ORF">O6H91_02G065600</name>
</gene>
<evidence type="ECO:0000313" key="2">
    <source>
        <dbReference type="Proteomes" id="UP001162992"/>
    </source>
</evidence>